<dbReference type="Gene3D" id="3.60.21.10">
    <property type="match status" value="1"/>
</dbReference>
<dbReference type="InterPro" id="IPR015914">
    <property type="entry name" value="PAPs_N"/>
</dbReference>
<evidence type="ECO:0000256" key="1">
    <source>
        <dbReference type="ARBA" id="ARBA00022729"/>
    </source>
</evidence>
<protein>
    <recommendedName>
        <fullName evidence="7">Metallophosphoesterase family protein</fullName>
    </recommendedName>
</protein>
<dbReference type="EMBL" id="SSWX01000037">
    <property type="protein sequence ID" value="THJ30706.1"/>
    <property type="molecule type" value="Genomic_DNA"/>
</dbReference>
<feature type="signal peptide" evidence="2">
    <location>
        <begin position="1"/>
        <end position="31"/>
    </location>
</feature>
<dbReference type="InterPro" id="IPR039331">
    <property type="entry name" value="PAPs-like"/>
</dbReference>
<evidence type="ECO:0000256" key="2">
    <source>
        <dbReference type="SAM" id="SignalP"/>
    </source>
</evidence>
<keyword evidence="6" id="KW-1185">Reference proteome</keyword>
<evidence type="ECO:0008006" key="7">
    <source>
        <dbReference type="Google" id="ProtNLM"/>
    </source>
</evidence>
<proteinExistence type="predicted"/>
<keyword evidence="1 2" id="KW-0732">Signal</keyword>
<dbReference type="SUPFAM" id="SSF49363">
    <property type="entry name" value="Purple acid phosphatase, N-terminal domain"/>
    <property type="match status" value="1"/>
</dbReference>
<dbReference type="AlphaFoldDB" id="A0A4S5BMG1"/>
<dbReference type="InterPro" id="IPR008963">
    <property type="entry name" value="Purple_acid_Pase-like_N"/>
</dbReference>
<sequence length="560" mass="61470">MLNRSSWKCLTPAVAAAVLVACGGSDNGSNAVEVPVPATKYRVLPYLQNPSYDAMTIRWLTDTNVPGTLVVEGVGAFESQPELAQHLVYAESEVAYIHGDKNKGEIHSDTPAGQAPVTPYMHEVRVTGLQANTQYQYKVEQPGTEQAFSAHFKTAPAQGARASLRFVVMSDMETEPESTAKTVDWAASAAAIGGDKLESDPSTYKRQYPVDQTTGYQATIRHAAQRSPDYWLIAGDLVEKGGRQLDWDEFWRHGAGEWGTLASTTPILPALGNHENYWHPTEGAYSVAAIERAYSKWNTYWDLPENGRSNANYQGRYYRQDMGPVTLITLDSSNGDDNDPLKDTNLLINGAQDSVPDFNQGTAQWNWAEAQLADARAKGQIVFVQWHHMPFGTGVHSYPSGSAGIAQGQDNQSGAPMRIYHELMTRYGVTAVFAGHDELLETVLLDGVQYWDVGFAGDGLRGPGYVPSNTYVPIDTLPPEAQQTHWSAHGDAPEVWEGERLVSGGKHYGFLEVDVTPENQGYRVKMTPRYNLPVMDVAGKATGEFQYLAYDKVVDVLVAN</sequence>
<dbReference type="SUPFAM" id="SSF56300">
    <property type="entry name" value="Metallo-dependent phosphatases"/>
    <property type="match status" value="1"/>
</dbReference>
<dbReference type="Pfam" id="PF00149">
    <property type="entry name" value="Metallophos"/>
    <property type="match status" value="1"/>
</dbReference>
<feature type="chain" id="PRO_5020568228" description="Metallophosphoesterase family protein" evidence="2">
    <location>
        <begin position="32"/>
        <end position="560"/>
    </location>
</feature>
<evidence type="ECO:0000259" key="4">
    <source>
        <dbReference type="Pfam" id="PF16656"/>
    </source>
</evidence>
<dbReference type="OrthoDB" id="327733at2"/>
<dbReference type="GO" id="GO:0003993">
    <property type="term" value="F:acid phosphatase activity"/>
    <property type="evidence" value="ECO:0007669"/>
    <property type="project" value="InterPro"/>
</dbReference>
<evidence type="ECO:0000259" key="3">
    <source>
        <dbReference type="Pfam" id="PF00149"/>
    </source>
</evidence>
<feature type="domain" description="Calcineurin-like phosphoesterase" evidence="3">
    <location>
        <begin position="167"/>
        <end position="437"/>
    </location>
</feature>
<evidence type="ECO:0000313" key="5">
    <source>
        <dbReference type="EMBL" id="THJ30706.1"/>
    </source>
</evidence>
<organism evidence="5 6">
    <name type="scientific">Lampropedia aestuarii</name>
    <dbReference type="NCBI Taxonomy" id="2562762"/>
    <lineage>
        <taxon>Bacteria</taxon>
        <taxon>Pseudomonadati</taxon>
        <taxon>Pseudomonadota</taxon>
        <taxon>Betaproteobacteria</taxon>
        <taxon>Burkholderiales</taxon>
        <taxon>Comamonadaceae</taxon>
        <taxon>Lampropedia</taxon>
    </lineage>
</organism>
<reference evidence="5 6" key="1">
    <citation type="submission" date="2019-04" db="EMBL/GenBank/DDBJ databases">
        <title>Lampropedia sp YIM MLB12 draf genome.</title>
        <authorList>
            <person name="Wang Y.-X."/>
        </authorList>
    </citation>
    <scope>NUCLEOTIDE SEQUENCE [LARGE SCALE GENOMIC DNA]</scope>
    <source>
        <strain evidence="5 6">YIM MLB12</strain>
    </source>
</reference>
<feature type="domain" description="Purple acid phosphatase N-terminal" evidence="4">
    <location>
        <begin position="47"/>
        <end position="153"/>
    </location>
</feature>
<accession>A0A4S5BMG1</accession>
<dbReference type="PANTHER" id="PTHR22953:SF153">
    <property type="entry name" value="PURPLE ACID PHOSPHATASE"/>
    <property type="match status" value="1"/>
</dbReference>
<name>A0A4S5BMG1_9BURK</name>
<dbReference type="Pfam" id="PF16656">
    <property type="entry name" value="Pur_ac_phosph_N"/>
    <property type="match status" value="1"/>
</dbReference>
<dbReference type="InterPro" id="IPR004843">
    <property type="entry name" value="Calcineurin-like_PHP"/>
</dbReference>
<dbReference type="PANTHER" id="PTHR22953">
    <property type="entry name" value="ACID PHOSPHATASE RELATED"/>
    <property type="match status" value="1"/>
</dbReference>
<comment type="caution">
    <text evidence="5">The sequence shown here is derived from an EMBL/GenBank/DDBJ whole genome shotgun (WGS) entry which is preliminary data.</text>
</comment>
<dbReference type="Gene3D" id="2.60.40.380">
    <property type="entry name" value="Purple acid phosphatase-like, N-terminal"/>
    <property type="match status" value="1"/>
</dbReference>
<evidence type="ECO:0000313" key="6">
    <source>
        <dbReference type="Proteomes" id="UP000306236"/>
    </source>
</evidence>
<dbReference type="GO" id="GO:0046872">
    <property type="term" value="F:metal ion binding"/>
    <property type="evidence" value="ECO:0007669"/>
    <property type="project" value="InterPro"/>
</dbReference>
<dbReference type="Proteomes" id="UP000306236">
    <property type="component" value="Unassembled WGS sequence"/>
</dbReference>
<dbReference type="InterPro" id="IPR029052">
    <property type="entry name" value="Metallo-depent_PP-like"/>
</dbReference>
<dbReference type="PROSITE" id="PS51257">
    <property type="entry name" value="PROKAR_LIPOPROTEIN"/>
    <property type="match status" value="1"/>
</dbReference>
<gene>
    <name evidence="5" type="ORF">E8K88_17395</name>
</gene>